<dbReference type="PROSITE" id="PS51372">
    <property type="entry name" value="PRD_2"/>
    <property type="match status" value="1"/>
</dbReference>
<dbReference type="PROSITE" id="PS50045">
    <property type="entry name" value="SIGMA54_INTERACT_4"/>
    <property type="match status" value="1"/>
</dbReference>
<dbReference type="InterPro" id="IPR025943">
    <property type="entry name" value="Sigma_54_int_dom_ATP-bd_2"/>
</dbReference>
<evidence type="ECO:0000256" key="3">
    <source>
        <dbReference type="ARBA" id="ARBA00022840"/>
    </source>
</evidence>
<dbReference type="Gene3D" id="3.40.50.510">
    <property type="entry name" value="Phosphotransferase system, mannose-type IIA component"/>
    <property type="match status" value="1"/>
</dbReference>
<evidence type="ECO:0000259" key="5">
    <source>
        <dbReference type="PROSITE" id="PS51096"/>
    </source>
</evidence>
<accession>A0ABU0DZN1</accession>
<evidence type="ECO:0000256" key="1">
    <source>
        <dbReference type="ARBA" id="ARBA00022679"/>
    </source>
</evidence>
<dbReference type="Gene3D" id="1.10.1790.10">
    <property type="entry name" value="PRD domain"/>
    <property type="match status" value="1"/>
</dbReference>
<dbReference type="InterPro" id="IPR003593">
    <property type="entry name" value="AAA+_ATPase"/>
</dbReference>
<organism evidence="7 8">
    <name type="scientific">Breznakia pachnodae</name>
    <dbReference type="NCBI Taxonomy" id="265178"/>
    <lineage>
        <taxon>Bacteria</taxon>
        <taxon>Bacillati</taxon>
        <taxon>Bacillota</taxon>
        <taxon>Erysipelotrichia</taxon>
        <taxon>Erysipelotrichales</taxon>
        <taxon>Erysipelotrichaceae</taxon>
        <taxon>Breznakia</taxon>
    </lineage>
</organism>
<dbReference type="Gene3D" id="3.40.50.300">
    <property type="entry name" value="P-loop containing nucleotide triphosphate hydrolases"/>
    <property type="match status" value="1"/>
</dbReference>
<dbReference type="Proteomes" id="UP001230220">
    <property type="component" value="Unassembled WGS sequence"/>
</dbReference>
<dbReference type="SMART" id="SM00382">
    <property type="entry name" value="AAA"/>
    <property type="match status" value="1"/>
</dbReference>
<feature type="domain" description="Sigma-54 factor interaction" evidence="4">
    <location>
        <begin position="101"/>
        <end position="335"/>
    </location>
</feature>
<feature type="domain" description="PTS EIIA type-4" evidence="5">
    <location>
        <begin position="545"/>
        <end position="678"/>
    </location>
</feature>
<evidence type="ECO:0000259" key="4">
    <source>
        <dbReference type="PROSITE" id="PS50045"/>
    </source>
</evidence>
<dbReference type="InterPro" id="IPR058031">
    <property type="entry name" value="AAA_lid_NorR"/>
</dbReference>
<dbReference type="SUPFAM" id="SSF63520">
    <property type="entry name" value="PTS-regulatory domain, PRD"/>
    <property type="match status" value="1"/>
</dbReference>
<dbReference type="PANTHER" id="PTHR32071">
    <property type="entry name" value="TRANSCRIPTIONAL REGULATORY PROTEIN"/>
    <property type="match status" value="1"/>
</dbReference>
<dbReference type="Gene3D" id="1.10.8.60">
    <property type="match status" value="1"/>
</dbReference>
<dbReference type="SUPFAM" id="SSF53062">
    <property type="entry name" value="PTS system fructose IIA component-like"/>
    <property type="match status" value="1"/>
</dbReference>
<sequence>MKEKILELIYQNTEQKDYEANTAQSISATLKISRNQVAQILHSLYLERKCIKITVKPLLFLSRKALEERCGFLLEDTEYSSIEEIFSKGKKQPEKKDFDKLIGAHGSLNEVVKQSKATVSYPPHGIPLLFHGDTGTGKSYMAQLLYEYSKNEGLIAEDAKFLTLNCSEYANNPELITANLFGYVKGAFTGADEDVEGLLSLADGGILFLDEVHELKAENQEKLFLFMDQGIFHRMGDNKVWMKSNVRLIFATTEDPEKVLLKTLLRRIPVTINIPNLAQREQKERAELLYYLFSQEEQRINKPIRISSQVYQALLHYNFTGNIGELKSCIQYCCISSLFDNKDSQQITVTIAHLPKNVLDSHSEEQQVLSSQITYLEIHQLLDFVGKTSELIEMYNSIYKLAEKDHFNDLSNIDKYQEIFTAYFENKSVENNQKQFYKKTVKSVVDIVASGYGLHISNNDVLSLTKFLGDALQYYFELQHFYEQYTQDFTIFYDYLKMKYYREVKIANEVAHYLEHFTDMELGEAVNVWLTLFFVISGKVKASNQVVAVILAHGFSTASSIAEAANKMLNHYVFDSIDMPLHVDTNTIVDRLNEFLSNIGRFDNLYLLVDMGSLEAIDDGIQIDHANVGIINNVTTKMALEVGSNILQEMPMEENLSKIVETADYAYHMKKSEQKENVILCSCASGIGTAEKLKKIINDSLPNNIHIKVLTYDYTSLLEKKTDSEFFTQYNVLCTVGTLNPNIDGLKFIPIEQLIISDDIKELTSYLCDYMDEKDIEVFKRNMVKNFSLSNIMNALTILNPTQLLEYVANAIDRLQQSMELSFSNSTCFGLYVHISCLIERLVMNKNIESHADIEKFIEEHQSFIDKVKESFAQVEDYYGVTFTMEEIAYIYEYIENN</sequence>
<feature type="domain" description="PRD" evidence="6">
    <location>
        <begin position="799"/>
        <end position="898"/>
    </location>
</feature>
<dbReference type="InterPro" id="IPR004701">
    <property type="entry name" value="PTS_EIIA_man-typ"/>
</dbReference>
<dbReference type="RefSeq" id="WP_307405723.1">
    <property type="nucleotide sequence ID" value="NZ_JAUSUR010000001.1"/>
</dbReference>
<dbReference type="InterPro" id="IPR002078">
    <property type="entry name" value="Sigma_54_int"/>
</dbReference>
<evidence type="ECO:0000256" key="2">
    <source>
        <dbReference type="ARBA" id="ARBA00022741"/>
    </source>
</evidence>
<dbReference type="PROSITE" id="PS00676">
    <property type="entry name" value="SIGMA54_INTERACT_2"/>
    <property type="match status" value="1"/>
</dbReference>
<dbReference type="SUPFAM" id="SSF52540">
    <property type="entry name" value="P-loop containing nucleoside triphosphate hydrolases"/>
    <property type="match status" value="1"/>
</dbReference>
<comment type="caution">
    <text evidence="7">The sequence shown here is derived from an EMBL/GenBank/DDBJ whole genome shotgun (WGS) entry which is preliminary data.</text>
</comment>
<proteinExistence type="predicted"/>
<evidence type="ECO:0000313" key="8">
    <source>
        <dbReference type="Proteomes" id="UP001230220"/>
    </source>
</evidence>
<dbReference type="CDD" id="cd00133">
    <property type="entry name" value="PTS_IIB"/>
    <property type="match status" value="1"/>
</dbReference>
<dbReference type="InterPro" id="IPR027417">
    <property type="entry name" value="P-loop_NTPase"/>
</dbReference>
<keyword evidence="8" id="KW-1185">Reference proteome</keyword>
<keyword evidence="1" id="KW-0808">Transferase</keyword>
<keyword evidence="2" id="KW-0547">Nucleotide-binding</keyword>
<dbReference type="Pfam" id="PF00158">
    <property type="entry name" value="Sigma54_activat"/>
    <property type="match status" value="1"/>
</dbReference>
<protein>
    <submittedName>
        <fullName evidence="7">Sigma-54 dependent transcriptional regulator of gfr operon</fullName>
    </submittedName>
</protein>
<dbReference type="Pfam" id="PF00874">
    <property type="entry name" value="PRD"/>
    <property type="match status" value="1"/>
</dbReference>
<keyword evidence="3" id="KW-0067">ATP-binding</keyword>
<dbReference type="Pfam" id="PF25601">
    <property type="entry name" value="AAA_lid_14"/>
    <property type="match status" value="1"/>
</dbReference>
<dbReference type="InterPro" id="IPR011608">
    <property type="entry name" value="PRD"/>
</dbReference>
<name>A0ABU0DZN1_9FIRM</name>
<gene>
    <name evidence="7" type="ORF">J2S15_000819</name>
</gene>
<dbReference type="CDD" id="cd00009">
    <property type="entry name" value="AAA"/>
    <property type="match status" value="1"/>
</dbReference>
<dbReference type="PROSITE" id="PS51096">
    <property type="entry name" value="PTS_EIIA_TYPE_4"/>
    <property type="match status" value="1"/>
</dbReference>
<dbReference type="InterPro" id="IPR025662">
    <property type="entry name" value="Sigma_54_int_dom_ATP-bd_1"/>
</dbReference>
<dbReference type="EMBL" id="JAUSUR010000001">
    <property type="protein sequence ID" value="MDQ0360088.1"/>
    <property type="molecule type" value="Genomic_DNA"/>
</dbReference>
<dbReference type="InterPro" id="IPR036662">
    <property type="entry name" value="PTS_EIIA_man-typ_sf"/>
</dbReference>
<reference evidence="7 8" key="1">
    <citation type="submission" date="2023-07" db="EMBL/GenBank/DDBJ databases">
        <title>Genomic Encyclopedia of Type Strains, Phase IV (KMG-IV): sequencing the most valuable type-strain genomes for metagenomic binning, comparative biology and taxonomic classification.</title>
        <authorList>
            <person name="Goeker M."/>
        </authorList>
    </citation>
    <scope>NUCLEOTIDE SEQUENCE [LARGE SCALE GENOMIC DNA]</scope>
    <source>
        <strain evidence="7 8">DSM 16784</strain>
    </source>
</reference>
<dbReference type="PROSITE" id="PS00675">
    <property type="entry name" value="SIGMA54_INTERACT_1"/>
    <property type="match status" value="1"/>
</dbReference>
<dbReference type="PANTHER" id="PTHR32071:SF38">
    <property type="entry name" value="PSP OPERON TRANSCRIPTIONAL ACTIVATOR"/>
    <property type="match status" value="1"/>
</dbReference>
<dbReference type="InterPro" id="IPR036634">
    <property type="entry name" value="PRD_sf"/>
</dbReference>
<evidence type="ECO:0000313" key="7">
    <source>
        <dbReference type="EMBL" id="MDQ0360088.1"/>
    </source>
</evidence>
<evidence type="ECO:0000259" key="6">
    <source>
        <dbReference type="PROSITE" id="PS51372"/>
    </source>
</evidence>